<dbReference type="AlphaFoldDB" id="A0A0Q9YCX9"/>
<name>A0A0Q9YCX9_9GAMM</name>
<gene>
    <name evidence="3" type="ORF">CC99x_003990</name>
    <name evidence="2" type="ORF">CC99x_02116</name>
</gene>
<dbReference type="STRING" id="437022.CC99x_02116"/>
<evidence type="ECO:0000313" key="2">
    <source>
        <dbReference type="EMBL" id="KRG17657.1"/>
    </source>
</evidence>
<proteinExistence type="predicted"/>
<dbReference type="EMBL" id="LKHV01000013">
    <property type="protein sequence ID" value="KRG17657.1"/>
    <property type="molecule type" value="Genomic_DNA"/>
</dbReference>
<keyword evidence="1" id="KW-1133">Transmembrane helix</keyword>
<dbReference type="Proteomes" id="UP000051494">
    <property type="component" value="Unassembled WGS sequence"/>
</dbReference>
<sequence length="70" mass="7917">MKREEFIITVSGMTLIEVLVSLSIFSTVLLACMAFSLNALQRCRDCLRDTEAVNEHSTSFERSQLSTQMN</sequence>
<reference evidence="2" key="1">
    <citation type="submission" date="2015-09" db="EMBL/GenBank/DDBJ databases">
        <title>Draft Genome Sequences of Two Novel Amoeba-resistant Intranuclear Bacteria, Candidatus Berkiella cookevillensis and Candidatus Berkiella aquae.</title>
        <authorList>
            <person name="Mehari Y.T."/>
            <person name="Arivett B.A."/>
            <person name="Farone A.L."/>
            <person name="Gunderson J.H."/>
            <person name="Farone M.B."/>
        </authorList>
    </citation>
    <scope>NUCLEOTIDE SEQUENCE [LARGE SCALE GENOMIC DNA]</scope>
    <source>
        <strain evidence="2">CC99</strain>
    </source>
</reference>
<dbReference type="EMBL" id="LKHV02000001">
    <property type="protein sequence ID" value="MCS5708060.1"/>
    <property type="molecule type" value="Genomic_DNA"/>
</dbReference>
<organism evidence="2">
    <name type="scientific">Candidatus Berkiella cookevillensis</name>
    <dbReference type="NCBI Taxonomy" id="437022"/>
    <lineage>
        <taxon>Bacteria</taxon>
        <taxon>Pseudomonadati</taxon>
        <taxon>Pseudomonadota</taxon>
        <taxon>Gammaproteobacteria</taxon>
        <taxon>Candidatus Berkiellales</taxon>
        <taxon>Candidatus Berkiellaceae</taxon>
        <taxon>Candidatus Berkiella</taxon>
    </lineage>
</organism>
<evidence type="ECO:0000256" key="1">
    <source>
        <dbReference type="SAM" id="Phobius"/>
    </source>
</evidence>
<dbReference type="RefSeq" id="WP_057625218.1">
    <property type="nucleotide sequence ID" value="NZ_LKHV02000001.1"/>
</dbReference>
<evidence type="ECO:0000313" key="3">
    <source>
        <dbReference type="EMBL" id="MCS5708060.1"/>
    </source>
</evidence>
<keyword evidence="1" id="KW-0812">Transmembrane</keyword>
<protein>
    <submittedName>
        <fullName evidence="3">Prepilin-type N-terminal cleavage/methylation domain-containing protein</fullName>
    </submittedName>
</protein>
<keyword evidence="1" id="KW-0472">Membrane</keyword>
<evidence type="ECO:0000313" key="4">
    <source>
        <dbReference type="Proteomes" id="UP000051494"/>
    </source>
</evidence>
<reference evidence="3" key="3">
    <citation type="submission" date="2021-06" db="EMBL/GenBank/DDBJ databases">
        <title>Genomic Description and Analysis of Intracellular Bacteria, Candidatus Berkiella cookevillensis and Candidatus Berkiella aquae.</title>
        <authorList>
            <person name="Kidane D.T."/>
            <person name="Mehari Y.T."/>
            <person name="Rice F.C."/>
            <person name="Arivett B.A."/>
            <person name="Farone A.L."/>
            <person name="Berk S.G."/>
            <person name="Farone M.B."/>
        </authorList>
    </citation>
    <scope>NUCLEOTIDE SEQUENCE</scope>
    <source>
        <strain evidence="3">CC99</strain>
    </source>
</reference>
<dbReference type="InterPro" id="IPR012902">
    <property type="entry name" value="N_methyl_site"/>
</dbReference>
<reference evidence="3" key="2">
    <citation type="journal article" date="2016" name="Genome Announc.">
        <title>Draft Genome Sequences of Two Novel Amoeba-Resistant Intranuclear Bacteria, 'Candidatus Berkiella cookevillensis' and 'Candidatus Berkiella aquae'.</title>
        <authorList>
            <person name="Mehari Y.T."/>
            <person name="Arivett B.A."/>
            <person name="Farone A.L."/>
            <person name="Gunderson J.H."/>
            <person name="Farone M.B."/>
        </authorList>
    </citation>
    <scope>NUCLEOTIDE SEQUENCE</scope>
    <source>
        <strain evidence="3">CC99</strain>
    </source>
</reference>
<dbReference type="PROSITE" id="PS51257">
    <property type="entry name" value="PROKAR_LIPOPROTEIN"/>
    <property type="match status" value="1"/>
</dbReference>
<comment type="caution">
    <text evidence="2">The sequence shown here is derived from an EMBL/GenBank/DDBJ whole genome shotgun (WGS) entry which is preliminary data.</text>
</comment>
<feature type="transmembrane region" description="Helical" evidence="1">
    <location>
        <begin position="6"/>
        <end position="35"/>
    </location>
</feature>
<dbReference type="PROSITE" id="PS00409">
    <property type="entry name" value="PROKAR_NTER_METHYL"/>
    <property type="match status" value="1"/>
</dbReference>
<accession>A0A0Q9YCX9</accession>
<keyword evidence="4" id="KW-1185">Reference proteome</keyword>
<dbReference type="Pfam" id="PF07963">
    <property type="entry name" value="N_methyl"/>
    <property type="match status" value="1"/>
</dbReference>
<dbReference type="NCBIfam" id="TIGR02532">
    <property type="entry name" value="IV_pilin_GFxxxE"/>
    <property type="match status" value="1"/>
</dbReference>